<proteinExistence type="predicted"/>
<keyword evidence="3" id="KW-1185">Reference proteome</keyword>
<sequence>MNQSKKKETLRWSPVAILLVLTLVAPLFGNSPVAVAIPLLMAIILAGVNVMQKKQEQNRAGS</sequence>
<keyword evidence="1" id="KW-0472">Membrane</keyword>
<evidence type="ECO:0000256" key="1">
    <source>
        <dbReference type="SAM" id="Phobius"/>
    </source>
</evidence>
<keyword evidence="1" id="KW-1133">Transmembrane helix</keyword>
<dbReference type="RefSeq" id="WP_189961796.1">
    <property type="nucleotide sequence ID" value="NZ_BMUA01000003.1"/>
</dbReference>
<dbReference type="Proteomes" id="UP001050808">
    <property type="component" value="Unassembled WGS sequence"/>
</dbReference>
<feature type="transmembrane region" description="Helical" evidence="1">
    <location>
        <begin position="35"/>
        <end position="51"/>
    </location>
</feature>
<protein>
    <submittedName>
        <fullName evidence="2">Uncharacterized protein</fullName>
    </submittedName>
</protein>
<name>A0ABQ3QEJ7_9ACTN</name>
<comment type="caution">
    <text evidence="2">The sequence shown here is derived from an EMBL/GenBank/DDBJ whole genome shotgun (WGS) entry which is preliminary data.</text>
</comment>
<evidence type="ECO:0000313" key="3">
    <source>
        <dbReference type="Proteomes" id="UP001050808"/>
    </source>
</evidence>
<dbReference type="EMBL" id="BNDY01000001">
    <property type="protein sequence ID" value="GHI35680.1"/>
    <property type="molecule type" value="Genomic_DNA"/>
</dbReference>
<accession>A0ABQ3QEJ7</accession>
<organism evidence="2 3">
    <name type="scientific">Streptomyces violascens</name>
    <dbReference type="NCBI Taxonomy" id="67381"/>
    <lineage>
        <taxon>Bacteria</taxon>
        <taxon>Bacillati</taxon>
        <taxon>Actinomycetota</taxon>
        <taxon>Actinomycetes</taxon>
        <taxon>Kitasatosporales</taxon>
        <taxon>Streptomycetaceae</taxon>
        <taxon>Streptomyces</taxon>
    </lineage>
</organism>
<evidence type="ECO:0000313" key="2">
    <source>
        <dbReference type="EMBL" id="GHI35680.1"/>
    </source>
</evidence>
<gene>
    <name evidence="2" type="ORF">Sviol_00880</name>
</gene>
<keyword evidence="1" id="KW-0812">Transmembrane</keyword>
<feature type="transmembrane region" description="Helical" evidence="1">
    <location>
        <begin position="12"/>
        <end position="29"/>
    </location>
</feature>
<reference evidence="2" key="1">
    <citation type="submission" date="2024-05" db="EMBL/GenBank/DDBJ databases">
        <title>Whole genome shotgun sequence of Streptomyces violascens NBRC 12920.</title>
        <authorList>
            <person name="Komaki H."/>
            <person name="Tamura T."/>
        </authorList>
    </citation>
    <scope>NUCLEOTIDE SEQUENCE</scope>
    <source>
        <strain evidence="2">NBRC 12920</strain>
    </source>
</reference>